<keyword evidence="2" id="KW-0812">Transmembrane</keyword>
<evidence type="ECO:0000313" key="5">
    <source>
        <dbReference type="EMBL" id="OGI62126.1"/>
    </source>
</evidence>
<name>A0A1F6UXY3_9PROT</name>
<protein>
    <recommendedName>
        <fullName evidence="7">DNA binding HTH domain-containing protein</fullName>
    </recommendedName>
</protein>
<evidence type="ECO:0000259" key="4">
    <source>
        <dbReference type="Pfam" id="PF16927"/>
    </source>
</evidence>
<sequence length="524" mass="58851">MHLTYYALPAIFALMAKAGIFFYARYSNIHNSQTRVFLLFLFSLSIQNVAEILFFVTNLEELHNAGRNGWIWYGASILALAFILHLTILTATSWRGRSDDIPLNGAIFLYAPALVLELLLWTSDLLVIDFESMAYTVTQVPGPLYFLFRVYAVVYMCASIGMLIYGSSASLTAIRRLQNRFLLVGLIPSVVLSIAILALRFAGSQSFNATATLPLTFTFFLAITAYATHQHRLFDIELFLPWSKIRKRKTAFYKRIQSLIAEIAEMSSVQRIIHSISNTLRCPVALIGGPTPSLAIAGEAFGIARFPLEELRKVSHILVANEITETMPTMYAAMKRHHVAAIVPFHPHSQAAASWMLLGDAFSEQVYSPLDFKTVETLFARLADHFLDNQLLLRSQLLEARREMDALHARLAHAWEQIETMRRQLAETTAENQQIRQQESAASNRDLATIQSDTTERHAAERSSLDEQVAEYEARLIAKTLDHCGGDVSRTAELLGLPIGTLHGKLRQIANRENDPPEPQVLFV</sequence>
<evidence type="ECO:0000259" key="3">
    <source>
        <dbReference type="Pfam" id="PF02954"/>
    </source>
</evidence>
<feature type="transmembrane region" description="Helical" evidence="2">
    <location>
        <begin position="207"/>
        <end position="227"/>
    </location>
</feature>
<feature type="transmembrane region" description="Helical" evidence="2">
    <location>
        <begin position="106"/>
        <end position="128"/>
    </location>
</feature>
<dbReference type="EMBL" id="MFSP01000183">
    <property type="protein sequence ID" value="OGI62126.1"/>
    <property type="molecule type" value="Genomic_DNA"/>
</dbReference>
<feature type="domain" description="Histidine kinase N-terminal 7TM region" evidence="4">
    <location>
        <begin position="15"/>
        <end position="236"/>
    </location>
</feature>
<dbReference type="SUPFAM" id="SSF46689">
    <property type="entry name" value="Homeodomain-like"/>
    <property type="match status" value="1"/>
</dbReference>
<keyword evidence="2" id="KW-1133">Transmembrane helix</keyword>
<feature type="transmembrane region" description="Helical" evidence="2">
    <location>
        <begin position="148"/>
        <end position="174"/>
    </location>
</feature>
<dbReference type="Gene3D" id="1.10.10.60">
    <property type="entry name" value="Homeodomain-like"/>
    <property type="match status" value="1"/>
</dbReference>
<gene>
    <name evidence="5" type="ORF">A2W18_01945</name>
</gene>
<dbReference type="InterPro" id="IPR031621">
    <property type="entry name" value="HisKA_7TM"/>
</dbReference>
<dbReference type="GO" id="GO:0043565">
    <property type="term" value="F:sequence-specific DNA binding"/>
    <property type="evidence" value="ECO:0007669"/>
    <property type="project" value="InterPro"/>
</dbReference>
<dbReference type="Pfam" id="PF16927">
    <property type="entry name" value="HisKA_7TM"/>
    <property type="match status" value="1"/>
</dbReference>
<proteinExistence type="predicted"/>
<organism evidence="5 6">
    <name type="scientific">Candidatus Muproteobacteria bacterium RBG_16_60_9</name>
    <dbReference type="NCBI Taxonomy" id="1817755"/>
    <lineage>
        <taxon>Bacteria</taxon>
        <taxon>Pseudomonadati</taxon>
        <taxon>Pseudomonadota</taxon>
        <taxon>Candidatus Muproteobacteria</taxon>
    </lineage>
</organism>
<feature type="transmembrane region" description="Helical" evidence="2">
    <location>
        <begin position="6"/>
        <end position="24"/>
    </location>
</feature>
<keyword evidence="2" id="KW-0472">Membrane</keyword>
<feature type="coiled-coil region" evidence="1">
    <location>
        <begin position="418"/>
        <end position="475"/>
    </location>
</feature>
<accession>A0A1F6UXY3</accession>
<evidence type="ECO:0000313" key="6">
    <source>
        <dbReference type="Proteomes" id="UP000179076"/>
    </source>
</evidence>
<dbReference type="Pfam" id="PF02954">
    <property type="entry name" value="HTH_8"/>
    <property type="match status" value="1"/>
</dbReference>
<dbReference type="InterPro" id="IPR002197">
    <property type="entry name" value="HTH_Fis"/>
</dbReference>
<evidence type="ECO:0000256" key="1">
    <source>
        <dbReference type="SAM" id="Coils"/>
    </source>
</evidence>
<feature type="transmembrane region" description="Helical" evidence="2">
    <location>
        <begin position="70"/>
        <end position="94"/>
    </location>
</feature>
<feature type="transmembrane region" description="Helical" evidence="2">
    <location>
        <begin position="181"/>
        <end position="201"/>
    </location>
</feature>
<feature type="domain" description="DNA binding HTH" evidence="3">
    <location>
        <begin position="469"/>
        <end position="508"/>
    </location>
</feature>
<feature type="transmembrane region" description="Helical" evidence="2">
    <location>
        <begin position="36"/>
        <end position="58"/>
    </location>
</feature>
<dbReference type="Proteomes" id="UP000179076">
    <property type="component" value="Unassembled WGS sequence"/>
</dbReference>
<keyword evidence="1" id="KW-0175">Coiled coil</keyword>
<evidence type="ECO:0008006" key="7">
    <source>
        <dbReference type="Google" id="ProtNLM"/>
    </source>
</evidence>
<dbReference type="AlphaFoldDB" id="A0A1F6UXY3"/>
<reference evidence="5 6" key="1">
    <citation type="journal article" date="2016" name="Nat. Commun.">
        <title>Thousands of microbial genomes shed light on interconnected biogeochemical processes in an aquifer system.</title>
        <authorList>
            <person name="Anantharaman K."/>
            <person name="Brown C.T."/>
            <person name="Hug L.A."/>
            <person name="Sharon I."/>
            <person name="Castelle C.J."/>
            <person name="Probst A.J."/>
            <person name="Thomas B.C."/>
            <person name="Singh A."/>
            <person name="Wilkins M.J."/>
            <person name="Karaoz U."/>
            <person name="Brodie E.L."/>
            <person name="Williams K.H."/>
            <person name="Hubbard S.S."/>
            <person name="Banfield J.F."/>
        </authorList>
    </citation>
    <scope>NUCLEOTIDE SEQUENCE [LARGE SCALE GENOMIC DNA]</scope>
</reference>
<evidence type="ECO:0000256" key="2">
    <source>
        <dbReference type="SAM" id="Phobius"/>
    </source>
</evidence>
<dbReference type="InterPro" id="IPR009057">
    <property type="entry name" value="Homeodomain-like_sf"/>
</dbReference>
<comment type="caution">
    <text evidence="5">The sequence shown here is derived from an EMBL/GenBank/DDBJ whole genome shotgun (WGS) entry which is preliminary data.</text>
</comment>